<dbReference type="Proteomes" id="UP001172673">
    <property type="component" value="Unassembled WGS sequence"/>
</dbReference>
<gene>
    <name evidence="1" type="ORF">H2200_009516</name>
</gene>
<evidence type="ECO:0000313" key="1">
    <source>
        <dbReference type="EMBL" id="KAJ9605667.1"/>
    </source>
</evidence>
<dbReference type="EMBL" id="JAPDRK010000015">
    <property type="protein sequence ID" value="KAJ9605667.1"/>
    <property type="molecule type" value="Genomic_DNA"/>
</dbReference>
<comment type="caution">
    <text evidence="1">The sequence shown here is derived from an EMBL/GenBank/DDBJ whole genome shotgun (WGS) entry which is preliminary data.</text>
</comment>
<dbReference type="AlphaFoldDB" id="A0AA38X2Q0"/>
<protein>
    <submittedName>
        <fullName evidence="1">Uncharacterized protein</fullName>
    </submittedName>
</protein>
<sequence>MARIALLEGLQALIDTKPPGWAEECKVDWAPDQDYSMPAFMIGKAKQARDWDQTGRDFTLMAIFDKNDFIWPDWEPLDVEGELGEIARARATGDPRDMEVALGIAGNPAWEALARALRGLPDED</sequence>
<name>A0AA38X2Q0_9EURO</name>
<organism evidence="1 2">
    <name type="scientific">Cladophialophora chaetospira</name>
    <dbReference type="NCBI Taxonomy" id="386627"/>
    <lineage>
        <taxon>Eukaryota</taxon>
        <taxon>Fungi</taxon>
        <taxon>Dikarya</taxon>
        <taxon>Ascomycota</taxon>
        <taxon>Pezizomycotina</taxon>
        <taxon>Eurotiomycetes</taxon>
        <taxon>Chaetothyriomycetidae</taxon>
        <taxon>Chaetothyriales</taxon>
        <taxon>Herpotrichiellaceae</taxon>
        <taxon>Cladophialophora</taxon>
    </lineage>
</organism>
<reference evidence="1" key="1">
    <citation type="submission" date="2022-10" db="EMBL/GenBank/DDBJ databases">
        <title>Culturing micro-colonial fungi from biological soil crusts in the Mojave desert and describing Neophaeococcomyces mojavensis, and introducing the new genera and species Taxawa tesnikishii.</title>
        <authorList>
            <person name="Kurbessoian T."/>
            <person name="Stajich J.E."/>
        </authorList>
    </citation>
    <scope>NUCLEOTIDE SEQUENCE</scope>
    <source>
        <strain evidence="1">TK_41</strain>
    </source>
</reference>
<proteinExistence type="predicted"/>
<accession>A0AA38X2Q0</accession>
<keyword evidence="2" id="KW-1185">Reference proteome</keyword>
<evidence type="ECO:0000313" key="2">
    <source>
        <dbReference type="Proteomes" id="UP001172673"/>
    </source>
</evidence>